<feature type="transmembrane region" description="Helical" evidence="20">
    <location>
        <begin position="40"/>
        <end position="57"/>
    </location>
</feature>
<feature type="transmembrane region" description="Helical" evidence="20">
    <location>
        <begin position="63"/>
        <end position="85"/>
    </location>
</feature>
<keyword evidence="7 20" id="KW-0150">Chloroplast</keyword>
<comment type="catalytic activity">
    <reaction evidence="19 20">
        <text>a plastoquinone + NADH + (n+1) H(+)(in) = a plastoquinol + NAD(+) + n H(+)(out)</text>
        <dbReference type="Rhea" id="RHEA:42608"/>
        <dbReference type="Rhea" id="RHEA-COMP:9561"/>
        <dbReference type="Rhea" id="RHEA-COMP:9562"/>
        <dbReference type="ChEBI" id="CHEBI:15378"/>
        <dbReference type="ChEBI" id="CHEBI:17757"/>
        <dbReference type="ChEBI" id="CHEBI:57540"/>
        <dbReference type="ChEBI" id="CHEBI:57945"/>
        <dbReference type="ChEBI" id="CHEBI:62192"/>
    </reaction>
</comment>
<evidence type="ECO:0000256" key="12">
    <source>
        <dbReference type="ARBA" id="ARBA00022957"/>
    </source>
</evidence>
<protein>
    <recommendedName>
        <fullName evidence="5 20">NAD(P)H-quinone oxidoreductase subunit 6, chloroplastic</fullName>
        <ecNumber evidence="20">7.1.1.-</ecNumber>
    </recommendedName>
</protein>
<feature type="transmembrane region" description="Helical" evidence="20">
    <location>
        <begin position="156"/>
        <end position="178"/>
    </location>
</feature>
<keyword evidence="10 20" id="KW-0874">Quinone</keyword>
<evidence type="ECO:0000256" key="2">
    <source>
        <dbReference type="ARBA" id="ARBA00004454"/>
    </source>
</evidence>
<dbReference type="Gene3D" id="1.20.120.1200">
    <property type="entry name" value="NADH-ubiquinone/plastoquinone oxidoreductase chain 6, subunit NuoJ"/>
    <property type="match status" value="1"/>
</dbReference>
<evidence type="ECO:0000256" key="14">
    <source>
        <dbReference type="ARBA" id="ARBA00022989"/>
    </source>
</evidence>
<evidence type="ECO:0000256" key="15">
    <source>
        <dbReference type="ARBA" id="ARBA00023027"/>
    </source>
</evidence>
<keyword evidence="14 20" id="KW-1133">Transmembrane helix</keyword>
<dbReference type="GO" id="GO:0009535">
    <property type="term" value="C:chloroplast thylakoid membrane"/>
    <property type="evidence" value="ECO:0007669"/>
    <property type="project" value="UniProtKB-SubCell"/>
</dbReference>
<comment type="catalytic activity">
    <reaction evidence="18 20">
        <text>a plastoquinone + NADPH + (n+1) H(+)(in) = a plastoquinol + NADP(+) + n H(+)(out)</text>
        <dbReference type="Rhea" id="RHEA:42612"/>
        <dbReference type="Rhea" id="RHEA-COMP:9561"/>
        <dbReference type="Rhea" id="RHEA-COMP:9562"/>
        <dbReference type="ChEBI" id="CHEBI:15378"/>
        <dbReference type="ChEBI" id="CHEBI:17757"/>
        <dbReference type="ChEBI" id="CHEBI:57783"/>
        <dbReference type="ChEBI" id="CHEBI:58349"/>
        <dbReference type="ChEBI" id="CHEBI:62192"/>
    </reaction>
</comment>
<keyword evidence="13" id="KW-1278">Translocase</keyword>
<feature type="transmembrane region" description="Helical" evidence="20">
    <location>
        <begin position="105"/>
        <end position="125"/>
    </location>
</feature>
<dbReference type="Pfam" id="PF00499">
    <property type="entry name" value="Oxidored_q3"/>
    <property type="match status" value="1"/>
</dbReference>
<accession>A0A6C0RSJ1</accession>
<keyword evidence="12 20" id="KW-0618">Plastoquinone</keyword>
<dbReference type="InterPro" id="IPR050290">
    <property type="entry name" value="NAD(P)H-Q_Oxidoreduct_6"/>
</dbReference>
<keyword evidence="8 20" id="KW-0934">Plastid</keyword>
<dbReference type="FunFam" id="1.20.120.1200:FF:000002">
    <property type="entry name" value="NAD(P)H-quinone oxidoreductase subunit 6, chloroplastic"/>
    <property type="match status" value="1"/>
</dbReference>
<evidence type="ECO:0000256" key="3">
    <source>
        <dbReference type="ARBA" id="ARBA00005698"/>
    </source>
</evidence>
<evidence type="ECO:0000256" key="6">
    <source>
        <dbReference type="ARBA" id="ARBA00022448"/>
    </source>
</evidence>
<keyword evidence="11 20" id="KW-0521">NADP</keyword>
<evidence type="ECO:0000256" key="9">
    <source>
        <dbReference type="ARBA" id="ARBA00022692"/>
    </source>
</evidence>
<evidence type="ECO:0000256" key="10">
    <source>
        <dbReference type="ARBA" id="ARBA00022719"/>
    </source>
</evidence>
<dbReference type="InterPro" id="IPR042106">
    <property type="entry name" value="Nuo/plastoQ_OxRdtase_6_NuoJ"/>
</dbReference>
<evidence type="ECO:0000256" key="7">
    <source>
        <dbReference type="ARBA" id="ARBA00022528"/>
    </source>
</evidence>
<comment type="similarity">
    <text evidence="3 20">Belongs to the complex I subunit 6 family.</text>
</comment>
<evidence type="ECO:0000256" key="8">
    <source>
        <dbReference type="ARBA" id="ARBA00022640"/>
    </source>
</evidence>
<evidence type="ECO:0000256" key="20">
    <source>
        <dbReference type="RuleBase" id="RU004431"/>
    </source>
</evidence>
<keyword evidence="16 20" id="KW-0793">Thylakoid</keyword>
<evidence type="ECO:0000256" key="11">
    <source>
        <dbReference type="ARBA" id="ARBA00022857"/>
    </source>
</evidence>
<evidence type="ECO:0000256" key="18">
    <source>
        <dbReference type="ARBA" id="ARBA00047726"/>
    </source>
</evidence>
<dbReference type="EMBL" id="MN937553">
    <property type="protein sequence ID" value="QIA44487.1"/>
    <property type="molecule type" value="Genomic_DNA"/>
</dbReference>
<dbReference type="NCBIfam" id="NF005163">
    <property type="entry name" value="PRK06638.1-3"/>
    <property type="match status" value="1"/>
</dbReference>
<evidence type="ECO:0000256" key="19">
    <source>
        <dbReference type="ARBA" id="ARBA00048026"/>
    </source>
</evidence>
<dbReference type="InterPro" id="IPR001457">
    <property type="entry name" value="NADH_UbQ/plastoQ_OxRdtase_su6"/>
</dbReference>
<keyword evidence="17 20" id="KW-0472">Membrane</keyword>
<evidence type="ECO:0000256" key="5">
    <source>
        <dbReference type="ARBA" id="ARBA00018131"/>
    </source>
</evidence>
<evidence type="ECO:0000256" key="16">
    <source>
        <dbReference type="ARBA" id="ARBA00023078"/>
    </source>
</evidence>
<keyword evidence="15 20" id="KW-0520">NAD</keyword>
<dbReference type="GeneID" id="43962651"/>
<reference evidence="21" key="1">
    <citation type="submission" date="2020-01" db="EMBL/GenBank/DDBJ databases">
        <authorList>
            <person name="Zhang L."/>
        </authorList>
    </citation>
    <scope>NUCLEOTIDE SEQUENCE</scope>
    <source>
        <strain evidence="21">M211</strain>
    </source>
</reference>
<dbReference type="GO" id="GO:0048038">
    <property type="term" value="F:quinone binding"/>
    <property type="evidence" value="ECO:0007669"/>
    <property type="project" value="UniProtKB-KW"/>
</dbReference>
<proteinExistence type="inferred from homology"/>
<evidence type="ECO:0000256" key="4">
    <source>
        <dbReference type="ARBA" id="ARBA00011199"/>
    </source>
</evidence>
<organism evidence="21">
    <name type="scientific">Pohlia nutans</name>
    <dbReference type="NCBI Taxonomy" id="140635"/>
    <lineage>
        <taxon>Eukaryota</taxon>
        <taxon>Viridiplantae</taxon>
        <taxon>Streptophyta</taxon>
        <taxon>Embryophyta</taxon>
        <taxon>Bryophyta</taxon>
        <taxon>Bryophytina</taxon>
        <taxon>Bryopsida</taxon>
        <taxon>Bryidae</taxon>
        <taxon>Bryanae</taxon>
        <taxon>Bryales</taxon>
        <taxon>Mniaceae</taxon>
        <taxon>Pohlia</taxon>
    </lineage>
</organism>
<keyword evidence="9 20" id="KW-0812">Transmembrane</keyword>
<dbReference type="EC" id="7.1.1.-" evidence="20"/>
<geneLocation type="chloroplast" evidence="21"/>
<dbReference type="AlphaFoldDB" id="A0A6C0RSJ1"/>
<keyword evidence="6" id="KW-0813">Transport</keyword>
<feature type="transmembrane region" description="Helical" evidence="20">
    <location>
        <begin position="14"/>
        <end position="33"/>
    </location>
</feature>
<comment type="subunit">
    <text evidence="4 20">NDH is composed of at least 16 different subunits, 5 of which are encoded in the nucleus.</text>
</comment>
<dbReference type="GO" id="GO:0008137">
    <property type="term" value="F:NADH dehydrogenase (ubiquinone) activity"/>
    <property type="evidence" value="ECO:0007669"/>
    <property type="project" value="UniProtKB-UniRule"/>
</dbReference>
<evidence type="ECO:0000256" key="17">
    <source>
        <dbReference type="ARBA" id="ARBA00023136"/>
    </source>
</evidence>
<sequence>MVNIIELSEPLHEIIFFLLEIGIILGSLGVVLLTNIVYSAFFLGLVFFCISLSYFTLNADFVAAAQILIYVGAVNVLIVFAVMLINKPHSSKIFPSWTIGDKITFLICLSLFSLLVIVILNTPWADITLITESKPFLEIHFTKNVQRIGYLLLTQFLLPFELLSLVLLVALIGAIVIARRENLIGTNKKKELQIEKNPTVF</sequence>
<evidence type="ECO:0000256" key="13">
    <source>
        <dbReference type="ARBA" id="ARBA00022967"/>
    </source>
</evidence>
<evidence type="ECO:0000313" key="21">
    <source>
        <dbReference type="EMBL" id="QIA44487.1"/>
    </source>
</evidence>
<evidence type="ECO:0000256" key="1">
    <source>
        <dbReference type="ARBA" id="ARBA00004059"/>
    </source>
</evidence>
<dbReference type="PANTHER" id="PTHR48479:SF1">
    <property type="entry name" value="NAD(P)H-QUINONE OXIDOREDUCTASE SUBUNIT 6, CHLOROPLASTIC"/>
    <property type="match status" value="1"/>
</dbReference>
<comment type="function">
    <text evidence="1 20">NDH shuttles electrons from NAD(P)H:plastoquinone, via FMN and iron-sulfur (Fe-S) centers, to quinones in the photosynthetic chain and possibly in a chloroplast respiratory chain. The immediate electron acceptor for the enzyme in this species is believed to be plastoquinone. Couples the redox reaction to proton translocation, and thus conserves the redox energy in a proton gradient.</text>
</comment>
<name>A0A6C0RSJ1_9BRYO</name>
<comment type="subcellular location">
    <subcellularLocation>
        <location evidence="2">Plastid</location>
        <location evidence="2">Chloroplast thylakoid membrane</location>
        <topology evidence="2">Multi-pass membrane protein</topology>
    </subcellularLocation>
</comment>
<dbReference type="RefSeq" id="YP_009727221.1">
    <property type="nucleotide sequence ID" value="NC_045869.1"/>
</dbReference>
<dbReference type="PANTHER" id="PTHR48479">
    <property type="entry name" value="NAD(P)H-QUINONE OXIDOREDUCTASE SUBUNIT 6, CHLOROPLASTIC"/>
    <property type="match status" value="1"/>
</dbReference>
<gene>
    <name evidence="21" type="primary">ndhG</name>
</gene>